<dbReference type="Proteomes" id="UP001161423">
    <property type="component" value="Unassembled WGS sequence"/>
</dbReference>
<evidence type="ECO:0000313" key="2">
    <source>
        <dbReference type="EMBL" id="GLQ00479.1"/>
    </source>
</evidence>
<comment type="caution">
    <text evidence="2">The sequence shown here is derived from an EMBL/GenBank/DDBJ whole genome shotgun (WGS) entry which is preliminary data.</text>
</comment>
<feature type="chain" id="PRO_5046537349" evidence="1">
    <location>
        <begin position="27"/>
        <end position="197"/>
    </location>
</feature>
<sequence>MPKNYLKYAHRFLFIVLASISMQALASDSLIPERIESFKINGLSLNSSVEEFKELTKNGFKCRVKDRFAVNYWTCRSNQKQKNKIKLIVGVDNNKIVSINYSSQSTTNSFAQLRSDTAELNQVLLEEGVAHTGRNQNDKEIFFYNNDESPVTSKTEMFLKTTLECSMEKPSIYGLEVTIMTVGELDNVGVTMYKMHC</sequence>
<reference evidence="2" key="2">
    <citation type="submission" date="2023-01" db="EMBL/GenBank/DDBJ databases">
        <title>Draft genome sequence of Methylophaga thalassica strain NBRC 102424.</title>
        <authorList>
            <person name="Sun Q."/>
            <person name="Mori K."/>
        </authorList>
    </citation>
    <scope>NUCLEOTIDE SEQUENCE</scope>
    <source>
        <strain evidence="2">NBRC 102424</strain>
    </source>
</reference>
<protein>
    <submittedName>
        <fullName evidence="2">Uncharacterized protein</fullName>
    </submittedName>
</protein>
<dbReference type="RefSeq" id="WP_284723429.1">
    <property type="nucleotide sequence ID" value="NZ_BSND01000006.1"/>
</dbReference>
<reference evidence="2" key="1">
    <citation type="journal article" date="2014" name="Int. J. Syst. Evol. Microbiol.">
        <title>Complete genome of a new Firmicutes species belonging to the dominant human colonic microbiota ('Ruminococcus bicirculans') reveals two chromosomes and a selective capacity to utilize plant glucans.</title>
        <authorList>
            <consortium name="NISC Comparative Sequencing Program"/>
            <person name="Wegmann U."/>
            <person name="Louis P."/>
            <person name="Goesmann A."/>
            <person name="Henrissat B."/>
            <person name="Duncan S.H."/>
            <person name="Flint H.J."/>
        </authorList>
    </citation>
    <scope>NUCLEOTIDE SEQUENCE</scope>
    <source>
        <strain evidence="2">NBRC 102424</strain>
    </source>
</reference>
<keyword evidence="3" id="KW-1185">Reference proteome</keyword>
<keyword evidence="1" id="KW-0732">Signal</keyword>
<accession>A0ABQ5TXI3</accession>
<name>A0ABQ5TXI3_9GAMM</name>
<organism evidence="2 3">
    <name type="scientific">Methylophaga thalassica</name>
    <dbReference type="NCBI Taxonomy" id="40223"/>
    <lineage>
        <taxon>Bacteria</taxon>
        <taxon>Pseudomonadati</taxon>
        <taxon>Pseudomonadota</taxon>
        <taxon>Gammaproteobacteria</taxon>
        <taxon>Thiotrichales</taxon>
        <taxon>Piscirickettsiaceae</taxon>
        <taxon>Methylophaga</taxon>
    </lineage>
</organism>
<gene>
    <name evidence="2" type="ORF">GCM10007891_23320</name>
</gene>
<evidence type="ECO:0000256" key="1">
    <source>
        <dbReference type="SAM" id="SignalP"/>
    </source>
</evidence>
<evidence type="ECO:0000313" key="3">
    <source>
        <dbReference type="Proteomes" id="UP001161423"/>
    </source>
</evidence>
<dbReference type="EMBL" id="BSND01000006">
    <property type="protein sequence ID" value="GLQ00479.1"/>
    <property type="molecule type" value="Genomic_DNA"/>
</dbReference>
<proteinExistence type="predicted"/>
<feature type="signal peptide" evidence="1">
    <location>
        <begin position="1"/>
        <end position="26"/>
    </location>
</feature>